<feature type="binding site" evidence="1">
    <location>
        <position position="241"/>
    </location>
    <ligand>
        <name>[2Fe-2S] cluster</name>
        <dbReference type="ChEBI" id="CHEBI:190135"/>
    </ligand>
</feature>
<dbReference type="AlphaFoldDB" id="A0A445N2S7"/>
<name>A0A445N2S7_9BACT</name>
<organism evidence="3">
    <name type="scientific">uncultured Desulfobacterium sp</name>
    <dbReference type="NCBI Taxonomy" id="201089"/>
    <lineage>
        <taxon>Bacteria</taxon>
        <taxon>Pseudomonadati</taxon>
        <taxon>Thermodesulfobacteriota</taxon>
        <taxon>Desulfobacteria</taxon>
        <taxon>Desulfobacterales</taxon>
        <taxon>Desulfobacteriaceae</taxon>
        <taxon>Desulfobacterium</taxon>
        <taxon>environmental samples</taxon>
    </lineage>
</organism>
<dbReference type="CDD" id="cd06221">
    <property type="entry name" value="sulfite_reductase_like"/>
    <property type="match status" value="1"/>
</dbReference>
<proteinExistence type="predicted"/>
<reference evidence="3" key="1">
    <citation type="submission" date="2018-01" db="EMBL/GenBank/DDBJ databases">
        <authorList>
            <person name="Regsiter A."/>
            <person name="William W."/>
        </authorList>
    </citation>
    <scope>NUCLEOTIDE SEQUENCE</scope>
    <source>
        <strain evidence="3">TRIP AH-1</strain>
    </source>
</reference>
<dbReference type="SUPFAM" id="SSF63380">
    <property type="entry name" value="Riboflavin synthase domain-like"/>
    <property type="match status" value="1"/>
</dbReference>
<dbReference type="SUPFAM" id="SSF52343">
    <property type="entry name" value="Ferredoxin reductase-like, C-terminal NADP-linked domain"/>
    <property type="match status" value="1"/>
</dbReference>
<keyword evidence="1" id="KW-0001">2Fe-2S</keyword>
<dbReference type="GO" id="GO:0050660">
    <property type="term" value="F:flavin adenine dinucleotide binding"/>
    <property type="evidence" value="ECO:0007669"/>
    <property type="project" value="InterPro"/>
</dbReference>
<feature type="binding site" evidence="1">
    <location>
        <position position="249"/>
    </location>
    <ligand>
        <name>[2Fe-2S] cluster</name>
        <dbReference type="ChEBI" id="CHEBI:190135"/>
    </ligand>
</feature>
<dbReference type="InterPro" id="IPR012165">
    <property type="entry name" value="Cyt_c3_hydrogenase_gsu"/>
</dbReference>
<dbReference type="PROSITE" id="PS51384">
    <property type="entry name" value="FAD_FR"/>
    <property type="match status" value="1"/>
</dbReference>
<dbReference type="Gene3D" id="2.40.30.10">
    <property type="entry name" value="Translation factors"/>
    <property type="match status" value="1"/>
</dbReference>
<feature type="domain" description="FAD-binding FR-type" evidence="2">
    <location>
        <begin position="9"/>
        <end position="105"/>
    </location>
</feature>
<dbReference type="InterPro" id="IPR001433">
    <property type="entry name" value="OxRdtase_FAD/NAD-bd"/>
</dbReference>
<dbReference type="PRINTS" id="PR00410">
    <property type="entry name" value="PHEHYDRXLASE"/>
</dbReference>
<keyword evidence="1" id="KW-0411">Iron-sulfur</keyword>
<dbReference type="InterPro" id="IPR017927">
    <property type="entry name" value="FAD-bd_FR_type"/>
</dbReference>
<dbReference type="Pfam" id="PF00175">
    <property type="entry name" value="NAD_binding_1"/>
    <property type="match status" value="1"/>
</dbReference>
<dbReference type="GO" id="GO:0006221">
    <property type="term" value="P:pyrimidine nucleotide biosynthetic process"/>
    <property type="evidence" value="ECO:0007669"/>
    <property type="project" value="InterPro"/>
</dbReference>
<dbReference type="GO" id="GO:0016491">
    <property type="term" value="F:oxidoreductase activity"/>
    <property type="evidence" value="ECO:0007669"/>
    <property type="project" value="InterPro"/>
</dbReference>
<dbReference type="Pfam" id="PF10418">
    <property type="entry name" value="DHODB_Fe-S_bind"/>
    <property type="match status" value="1"/>
</dbReference>
<feature type="binding site" evidence="1">
    <location>
        <position position="257"/>
    </location>
    <ligand>
        <name>[2Fe-2S] cluster</name>
        <dbReference type="ChEBI" id="CHEBI:190135"/>
    </ligand>
</feature>
<sequence>MKALIKDIMAPAVCVIQKFRKETQDTFTLELSPPEEGFSFSPGQFNMLYMYGIGEVPISISGDPADTGRIIHTIRAYGAVTSRMMTLKKQEMIGVRGPFGTHWPIEDLVGRDILLVAGGIGIAPLRPVLFHILSNRTRYGKVLLLYGERTPGDLIFRNQIESWRGRFDLELEVTVDSAREGWRGNVGVVTTLMPRIVLDPSNTAAMLCGPEIMMHYTIQELTKKGLRDDQIYISMERNMRCGIGLCGHCQLGPTFVCKDGPVFLLSKVRHLFRKREL</sequence>
<keyword evidence="1" id="KW-0479">Metal-binding</keyword>
<evidence type="ECO:0000256" key="1">
    <source>
        <dbReference type="PIRSR" id="PIRSR006816-2"/>
    </source>
</evidence>
<dbReference type="InterPro" id="IPR050353">
    <property type="entry name" value="PyrK_electron_transfer"/>
</dbReference>
<dbReference type="InterPro" id="IPR017938">
    <property type="entry name" value="Riboflavin_synthase-like_b-brl"/>
</dbReference>
<keyword evidence="1" id="KW-0408">Iron</keyword>
<comment type="cofactor">
    <cofactor evidence="1">
        <name>[2Fe-2S] cluster</name>
        <dbReference type="ChEBI" id="CHEBI:190135"/>
    </cofactor>
    <text evidence="1">Binds 1 [2Fe-2S] cluster per subunit.</text>
</comment>
<dbReference type="InterPro" id="IPR019480">
    <property type="entry name" value="Dihydroorotate_DH_Fe-S-bd"/>
</dbReference>
<gene>
    <name evidence="3" type="ORF">PITCH_A80015</name>
</gene>
<dbReference type="EMBL" id="OJIN01000225">
    <property type="protein sequence ID" value="SPD76020.1"/>
    <property type="molecule type" value="Genomic_DNA"/>
</dbReference>
<accession>A0A445N2S7</accession>
<dbReference type="GO" id="GO:0046872">
    <property type="term" value="F:metal ion binding"/>
    <property type="evidence" value="ECO:0007669"/>
    <property type="project" value="UniProtKB-KW"/>
</dbReference>
<dbReference type="Gene3D" id="3.40.50.80">
    <property type="entry name" value="Nucleotide-binding domain of ferredoxin-NADP reductase (FNR) module"/>
    <property type="match status" value="1"/>
</dbReference>
<dbReference type="InterPro" id="IPR039261">
    <property type="entry name" value="FNR_nucleotide-bd"/>
</dbReference>
<dbReference type="PRINTS" id="PR00371">
    <property type="entry name" value="FPNCR"/>
</dbReference>
<dbReference type="InterPro" id="IPR001709">
    <property type="entry name" value="Flavoprot_Pyr_Nucl_cyt_Rdtase"/>
</dbReference>
<dbReference type="GO" id="GO:0051537">
    <property type="term" value="F:2 iron, 2 sulfur cluster binding"/>
    <property type="evidence" value="ECO:0007669"/>
    <property type="project" value="UniProtKB-KW"/>
</dbReference>
<protein>
    <submittedName>
        <fullName evidence="3">Oxidoreductase FAD/NAD(P)-binding domain protein</fullName>
    </submittedName>
</protein>
<feature type="binding site" evidence="1">
    <location>
        <position position="246"/>
    </location>
    <ligand>
        <name>[2Fe-2S] cluster</name>
        <dbReference type="ChEBI" id="CHEBI:190135"/>
    </ligand>
</feature>
<evidence type="ECO:0000313" key="3">
    <source>
        <dbReference type="EMBL" id="SPD76020.1"/>
    </source>
</evidence>
<dbReference type="PANTHER" id="PTHR43513:SF1">
    <property type="entry name" value="ANAEROBIC SULFITE REDUCTASE SUBUNIT B"/>
    <property type="match status" value="1"/>
</dbReference>
<dbReference type="PIRSF" id="PIRSF006816">
    <property type="entry name" value="Cyc3_hyd_g"/>
    <property type="match status" value="1"/>
</dbReference>
<evidence type="ECO:0000259" key="2">
    <source>
        <dbReference type="PROSITE" id="PS51384"/>
    </source>
</evidence>
<dbReference type="PANTHER" id="PTHR43513">
    <property type="entry name" value="DIHYDROOROTATE DEHYDROGENASE B (NAD(+)), ELECTRON TRANSFER SUBUNIT"/>
    <property type="match status" value="1"/>
</dbReference>